<dbReference type="InterPro" id="IPR011042">
    <property type="entry name" value="6-blade_b-propeller_TolB-like"/>
</dbReference>
<dbReference type="PANTHER" id="PTHR10680:SF28">
    <property type="entry name" value="SMP-30_GLUCONOLACTONASE_LRE-LIKE REGION DOMAIN-CONTAINING PROTEIN"/>
    <property type="match status" value="1"/>
</dbReference>
<dbReference type="Proteomes" id="UP000663832">
    <property type="component" value="Unassembled WGS sequence"/>
</dbReference>
<evidence type="ECO:0000313" key="6">
    <source>
        <dbReference type="EMBL" id="CAF0861699.1"/>
    </source>
</evidence>
<dbReference type="InterPro" id="IPR001258">
    <property type="entry name" value="NHL_repeat"/>
</dbReference>
<evidence type="ECO:0000313" key="9">
    <source>
        <dbReference type="Proteomes" id="UP000663877"/>
    </source>
</evidence>
<evidence type="ECO:0000256" key="1">
    <source>
        <dbReference type="ARBA" id="ARBA00022729"/>
    </source>
</evidence>
<dbReference type="PROSITE" id="PS51125">
    <property type="entry name" value="NHL"/>
    <property type="match status" value="2"/>
</dbReference>
<keyword evidence="1" id="KW-0732">Signal</keyword>
<comment type="caution">
    <text evidence="6">The sequence shown here is derived from an EMBL/GenBank/DDBJ whole genome shotgun (WGS) entry which is preliminary data.</text>
</comment>
<evidence type="ECO:0000313" key="8">
    <source>
        <dbReference type="Proteomes" id="UP000663832"/>
    </source>
</evidence>
<organism evidence="6 9">
    <name type="scientific">Adineta steineri</name>
    <dbReference type="NCBI Taxonomy" id="433720"/>
    <lineage>
        <taxon>Eukaryota</taxon>
        <taxon>Metazoa</taxon>
        <taxon>Spiralia</taxon>
        <taxon>Gnathifera</taxon>
        <taxon>Rotifera</taxon>
        <taxon>Eurotatoria</taxon>
        <taxon>Bdelloidea</taxon>
        <taxon>Adinetida</taxon>
        <taxon>Adinetidae</taxon>
        <taxon>Adineta</taxon>
    </lineage>
</organism>
<evidence type="ECO:0000256" key="3">
    <source>
        <dbReference type="ARBA" id="ARBA00023180"/>
    </source>
</evidence>
<dbReference type="EMBL" id="CAJNOM010000428">
    <property type="protein sequence ID" value="CAF1432390.1"/>
    <property type="molecule type" value="Genomic_DNA"/>
</dbReference>
<dbReference type="AlphaFoldDB" id="A0A813WWR7"/>
<sequence length="337" mass="36713">MGLACTKTSTASNAPLINTTDTSQTGPDASQSSLDISANNKWTPSGITVAGGNEEGIELNQLFQPWGLYVDDDLTVYIADYWNHRIVEWKSGAKNGVVVAGGNGEGNRADQLCGPTDVIIDLKGDNFLICDHENRRIVRWPRREGKSGETIISDVQCFSITMDKQGYLYVPDTDKHEVRRWRVGDTSGVVVAGGCGEGEGLNQLNYPRYVFVDQSYSIYVSEHGNQRVTKWLKGAKEAIIVAGGQGQGDDSSQLSNPEGVVVDQLGTVYVAESGNHRIVCWPKGSKRGNVILGGSDSGKQPNQLYCPIGLSFDRCGNLYVVDMGNNRTQRFNIIRNS</sequence>
<dbReference type="EMBL" id="CAJNOI010000026">
    <property type="protein sequence ID" value="CAF0861699.1"/>
    <property type="molecule type" value="Genomic_DNA"/>
</dbReference>
<gene>
    <name evidence="6" type="ORF">BJG266_LOCUS8415</name>
    <name evidence="7" type="ORF">QVE165_LOCUS39040</name>
</gene>
<evidence type="ECO:0000256" key="5">
    <source>
        <dbReference type="SAM" id="MobiDB-lite"/>
    </source>
</evidence>
<name>A0A813WWR7_9BILA</name>
<keyword evidence="2" id="KW-0677">Repeat</keyword>
<keyword evidence="3" id="KW-0325">Glycoprotein</keyword>
<dbReference type="GO" id="GO:0005576">
    <property type="term" value="C:extracellular region"/>
    <property type="evidence" value="ECO:0007669"/>
    <property type="project" value="TreeGrafter"/>
</dbReference>
<dbReference type="Pfam" id="PF01436">
    <property type="entry name" value="NHL"/>
    <property type="match status" value="2"/>
</dbReference>
<feature type="repeat" description="NHL" evidence="4">
    <location>
        <begin position="253"/>
        <end position="284"/>
    </location>
</feature>
<keyword evidence="8" id="KW-1185">Reference proteome</keyword>
<evidence type="ECO:0000256" key="2">
    <source>
        <dbReference type="ARBA" id="ARBA00022737"/>
    </source>
</evidence>
<evidence type="ECO:0000313" key="7">
    <source>
        <dbReference type="EMBL" id="CAF1432390.1"/>
    </source>
</evidence>
<feature type="repeat" description="NHL" evidence="4">
    <location>
        <begin position="54"/>
        <end position="92"/>
    </location>
</feature>
<protein>
    <submittedName>
        <fullName evidence="6">Uncharacterized protein</fullName>
    </submittedName>
</protein>
<evidence type="ECO:0000256" key="4">
    <source>
        <dbReference type="PROSITE-ProRule" id="PRU00504"/>
    </source>
</evidence>
<dbReference type="CDD" id="cd05819">
    <property type="entry name" value="NHL"/>
    <property type="match status" value="1"/>
</dbReference>
<reference evidence="6" key="1">
    <citation type="submission" date="2021-02" db="EMBL/GenBank/DDBJ databases">
        <authorList>
            <person name="Nowell W R."/>
        </authorList>
    </citation>
    <scope>NUCLEOTIDE SEQUENCE</scope>
</reference>
<dbReference type="Gene3D" id="2.120.10.30">
    <property type="entry name" value="TolB, C-terminal domain"/>
    <property type="match status" value="2"/>
</dbReference>
<dbReference type="OrthoDB" id="342730at2759"/>
<dbReference type="PANTHER" id="PTHR10680">
    <property type="entry name" value="PEPTIDYL-GLYCINE ALPHA-AMIDATING MONOOXYGENASE"/>
    <property type="match status" value="1"/>
</dbReference>
<accession>A0A813WWR7</accession>
<dbReference type="SUPFAM" id="SSF101898">
    <property type="entry name" value="NHL repeat"/>
    <property type="match status" value="1"/>
</dbReference>
<proteinExistence type="predicted"/>
<dbReference type="Proteomes" id="UP000663877">
    <property type="component" value="Unassembled WGS sequence"/>
</dbReference>
<feature type="region of interest" description="Disordered" evidence="5">
    <location>
        <begin position="1"/>
        <end position="37"/>
    </location>
</feature>